<dbReference type="Gene3D" id="3.80.10.10">
    <property type="entry name" value="Ribonuclease Inhibitor"/>
    <property type="match status" value="1"/>
</dbReference>
<keyword evidence="4 10" id="KW-0812">Transmembrane</keyword>
<keyword evidence="5" id="KW-0677">Repeat</keyword>
<dbReference type="Gramene" id="OB09G14540.1">
    <property type="protein sequence ID" value="OB09G14540.1"/>
    <property type="gene ID" value="OB09G14540"/>
</dbReference>
<keyword evidence="11" id="KW-0732">Signal</keyword>
<comment type="catalytic activity">
    <reaction evidence="9">
        <text>L-seryl-[protein] + ATP = O-phospho-L-seryl-[protein] + ADP + H(+)</text>
        <dbReference type="Rhea" id="RHEA:17989"/>
        <dbReference type="Rhea" id="RHEA-COMP:9863"/>
        <dbReference type="Rhea" id="RHEA-COMP:11604"/>
        <dbReference type="ChEBI" id="CHEBI:15378"/>
        <dbReference type="ChEBI" id="CHEBI:29999"/>
        <dbReference type="ChEBI" id="CHEBI:30616"/>
        <dbReference type="ChEBI" id="CHEBI:83421"/>
        <dbReference type="ChEBI" id="CHEBI:456216"/>
        <dbReference type="EC" id="2.7.11.1"/>
    </reaction>
</comment>
<evidence type="ECO:0000256" key="9">
    <source>
        <dbReference type="ARBA" id="ARBA00048679"/>
    </source>
</evidence>
<proteinExistence type="predicted"/>
<dbReference type="InterPro" id="IPR008271">
    <property type="entry name" value="Ser/Thr_kinase_AS"/>
</dbReference>
<sequence length="808" mass="89071">MRSPSALSLAVFIVLVHTCAQQASPVQDFISIDCGLPSGSSYVDEKTNITYISDDQYIATGENHNISSEHQGSEQFRSGLNLRSFPTGGRNCYTLHPATKGQKYLIRGTFMHGNYDNKGQNLVNSPLLFEIRIGLNFWNQVNVTSATMTYTSEAIILATVNSVSVCLIDNDKGTPFISSLEMRPMKSSNYPAVTPNQPLFLHDRRSMGSANTIRYPDDPYDRLWFPSQNTSGQWVKLSTESMVRRYPDDVYEVPVAVLKTAATTSSNSTALTLLWLAPASWAAAPGYLLGLHFTDFQQEQLREFHIYYNGESFVPDGKSYRPPFLLANYWNSSSPTVSDNGVSYNLSLVATNASVLPPMLNAIEIYYQVQQDEKMTSAEDVDAMMTIKVNYQVKKNWMGDPCLPEKDLSVSDLQGAISEQFSMLRSLEYLNLSRNGLTGSVPESLTNLPNILVLDLSGNHLNGTFPGALCRNRALTLRYDTANGDPCSSRSSKKKNKTVIAVAVVIPVVVVVLLVSATFMFIFCRKQGIVKSTGQEHCAHMHIPDNCEGGFGPVFQGQLQDGTQLAVKMRSSTSIPGKGMPEFLAEVESLTTVHHRYLVLLVGYCSDKDHLALVYEYMPNGSLYDHLRGKNAIVQILSWQHRARIALEAAQGLDYLHTGCVLPIVHRDVKSHNILLGYCRSGRLTISSDVFSFGVVLLEMVTGEPPIIPTSGHIVQRVKEKVSMGNIESIADPRLHGEFDVSSMRKVVDTALMCTREASAERPTMSMVVAQLKDAFALEQARLSCSISDISQGGANAELSINSMPTAR</sequence>
<evidence type="ECO:0000313" key="14">
    <source>
        <dbReference type="Proteomes" id="UP000006038"/>
    </source>
</evidence>
<evidence type="ECO:0000256" key="1">
    <source>
        <dbReference type="ARBA" id="ARBA00004167"/>
    </source>
</evidence>
<keyword evidence="3" id="KW-0433">Leucine-rich repeat</keyword>
<dbReference type="Pfam" id="PF12819">
    <property type="entry name" value="Malectin_like"/>
    <property type="match status" value="1"/>
</dbReference>
<dbReference type="InterPro" id="IPR001611">
    <property type="entry name" value="Leu-rich_rpt"/>
</dbReference>
<dbReference type="InterPro" id="IPR011009">
    <property type="entry name" value="Kinase-like_dom_sf"/>
</dbReference>
<dbReference type="Proteomes" id="UP000006038">
    <property type="component" value="Chromosome 9"/>
</dbReference>
<dbReference type="SMART" id="SM00220">
    <property type="entry name" value="S_TKc"/>
    <property type="match status" value="1"/>
</dbReference>
<dbReference type="AlphaFoldDB" id="J3MWS5"/>
<reference evidence="13" key="1">
    <citation type="journal article" date="2013" name="Nat. Commun.">
        <title>Whole-genome sequencing of Oryza brachyantha reveals mechanisms underlying Oryza genome evolution.</title>
        <authorList>
            <person name="Chen J."/>
            <person name="Huang Q."/>
            <person name="Gao D."/>
            <person name="Wang J."/>
            <person name="Lang Y."/>
            <person name="Liu T."/>
            <person name="Li B."/>
            <person name="Bai Z."/>
            <person name="Luis Goicoechea J."/>
            <person name="Liang C."/>
            <person name="Chen C."/>
            <person name="Zhang W."/>
            <person name="Sun S."/>
            <person name="Liao Y."/>
            <person name="Zhang X."/>
            <person name="Yang L."/>
            <person name="Song C."/>
            <person name="Wang M."/>
            <person name="Shi J."/>
            <person name="Liu G."/>
            <person name="Liu J."/>
            <person name="Zhou H."/>
            <person name="Zhou W."/>
            <person name="Yu Q."/>
            <person name="An N."/>
            <person name="Chen Y."/>
            <person name="Cai Q."/>
            <person name="Wang B."/>
            <person name="Liu B."/>
            <person name="Min J."/>
            <person name="Huang Y."/>
            <person name="Wu H."/>
            <person name="Li Z."/>
            <person name="Zhang Y."/>
            <person name="Yin Y."/>
            <person name="Song W."/>
            <person name="Jiang J."/>
            <person name="Jackson S.A."/>
            <person name="Wing R.A."/>
            <person name="Wang J."/>
            <person name="Chen M."/>
        </authorList>
    </citation>
    <scope>NUCLEOTIDE SEQUENCE [LARGE SCALE GENOMIC DNA]</scope>
    <source>
        <strain evidence="13">cv. IRGC 101232</strain>
    </source>
</reference>
<dbReference type="OMA" id="WQHRARI"/>
<dbReference type="Pfam" id="PF07714">
    <property type="entry name" value="PK_Tyr_Ser-Thr"/>
    <property type="match status" value="2"/>
</dbReference>
<feature type="signal peptide" evidence="11">
    <location>
        <begin position="1"/>
        <end position="25"/>
    </location>
</feature>
<keyword evidence="7 10" id="KW-0472">Membrane</keyword>
<evidence type="ECO:0000256" key="11">
    <source>
        <dbReference type="SAM" id="SignalP"/>
    </source>
</evidence>
<dbReference type="Gene3D" id="3.30.200.20">
    <property type="entry name" value="Phosphorylase Kinase, domain 1"/>
    <property type="match status" value="1"/>
</dbReference>
<dbReference type="GO" id="GO:0004672">
    <property type="term" value="F:protein kinase activity"/>
    <property type="evidence" value="ECO:0007669"/>
    <property type="project" value="InterPro"/>
</dbReference>
<dbReference type="SUPFAM" id="SSF56112">
    <property type="entry name" value="Protein kinase-like (PK-like)"/>
    <property type="match status" value="1"/>
</dbReference>
<dbReference type="PROSITE" id="PS50011">
    <property type="entry name" value="PROTEIN_KINASE_DOM"/>
    <property type="match status" value="1"/>
</dbReference>
<evidence type="ECO:0000256" key="2">
    <source>
        <dbReference type="ARBA" id="ARBA00012513"/>
    </source>
</evidence>
<name>J3MWS5_ORYBR</name>
<evidence type="ECO:0000259" key="12">
    <source>
        <dbReference type="PROSITE" id="PS50011"/>
    </source>
</evidence>
<dbReference type="GO" id="GO:0016020">
    <property type="term" value="C:membrane"/>
    <property type="evidence" value="ECO:0007669"/>
    <property type="project" value="UniProtKB-SubCell"/>
</dbReference>
<comment type="subcellular location">
    <subcellularLocation>
        <location evidence="1">Membrane</location>
        <topology evidence="1">Single-pass membrane protein</topology>
    </subcellularLocation>
</comment>
<dbReference type="HOGENOM" id="CLU_000288_41_2_1"/>
<dbReference type="Pfam" id="PF13855">
    <property type="entry name" value="LRR_8"/>
    <property type="match status" value="1"/>
</dbReference>
<comment type="catalytic activity">
    <reaction evidence="8">
        <text>L-threonyl-[protein] + ATP = O-phospho-L-threonyl-[protein] + ADP + H(+)</text>
        <dbReference type="Rhea" id="RHEA:46608"/>
        <dbReference type="Rhea" id="RHEA-COMP:11060"/>
        <dbReference type="Rhea" id="RHEA-COMP:11605"/>
        <dbReference type="ChEBI" id="CHEBI:15378"/>
        <dbReference type="ChEBI" id="CHEBI:30013"/>
        <dbReference type="ChEBI" id="CHEBI:30616"/>
        <dbReference type="ChEBI" id="CHEBI:61977"/>
        <dbReference type="ChEBI" id="CHEBI:456216"/>
        <dbReference type="EC" id="2.7.11.1"/>
    </reaction>
</comment>
<keyword evidence="6 10" id="KW-1133">Transmembrane helix</keyword>
<evidence type="ECO:0000256" key="5">
    <source>
        <dbReference type="ARBA" id="ARBA00022737"/>
    </source>
</evidence>
<keyword evidence="14" id="KW-1185">Reference proteome</keyword>
<protein>
    <recommendedName>
        <fullName evidence="2">non-specific serine/threonine protein kinase</fullName>
        <ecNumber evidence="2">2.7.11.1</ecNumber>
    </recommendedName>
</protein>
<reference evidence="13" key="2">
    <citation type="submission" date="2013-04" db="UniProtKB">
        <authorList>
            <consortium name="EnsemblPlants"/>
        </authorList>
    </citation>
    <scope>IDENTIFICATION</scope>
</reference>
<evidence type="ECO:0000256" key="10">
    <source>
        <dbReference type="SAM" id="Phobius"/>
    </source>
</evidence>
<dbReference type="PROSITE" id="PS00108">
    <property type="entry name" value="PROTEIN_KINASE_ST"/>
    <property type="match status" value="1"/>
</dbReference>
<dbReference type="eggNOG" id="ENOG502QQCZ">
    <property type="taxonomic scope" value="Eukaryota"/>
</dbReference>
<dbReference type="InterPro" id="IPR001245">
    <property type="entry name" value="Ser-Thr/Tyr_kinase_cat_dom"/>
</dbReference>
<feature type="chain" id="PRO_5003775297" description="non-specific serine/threonine protein kinase" evidence="11">
    <location>
        <begin position="26"/>
        <end position="808"/>
    </location>
</feature>
<dbReference type="InterPro" id="IPR000719">
    <property type="entry name" value="Prot_kinase_dom"/>
</dbReference>
<evidence type="ECO:0000256" key="7">
    <source>
        <dbReference type="ARBA" id="ARBA00023136"/>
    </source>
</evidence>
<dbReference type="EC" id="2.7.11.1" evidence="2"/>
<dbReference type="SUPFAM" id="SSF52058">
    <property type="entry name" value="L domain-like"/>
    <property type="match status" value="1"/>
</dbReference>
<dbReference type="GO" id="GO:0005524">
    <property type="term" value="F:ATP binding"/>
    <property type="evidence" value="ECO:0007669"/>
    <property type="project" value="InterPro"/>
</dbReference>
<feature type="transmembrane region" description="Helical" evidence="10">
    <location>
        <begin position="273"/>
        <end position="293"/>
    </location>
</feature>
<dbReference type="InterPro" id="IPR024788">
    <property type="entry name" value="Malectin-like_Carb-bd_dom"/>
</dbReference>
<dbReference type="PANTHER" id="PTHR45631:SF112">
    <property type="entry name" value="OS09G0355400 PROTEIN"/>
    <property type="match status" value="1"/>
</dbReference>
<feature type="transmembrane region" description="Helical" evidence="10">
    <location>
        <begin position="499"/>
        <end position="523"/>
    </location>
</feature>
<evidence type="ECO:0000256" key="4">
    <source>
        <dbReference type="ARBA" id="ARBA00022692"/>
    </source>
</evidence>
<dbReference type="Gene3D" id="1.10.510.10">
    <property type="entry name" value="Transferase(Phosphotransferase) domain 1"/>
    <property type="match status" value="2"/>
</dbReference>
<dbReference type="PANTHER" id="PTHR45631">
    <property type="entry name" value="OS07G0107800 PROTEIN-RELATED"/>
    <property type="match status" value="1"/>
</dbReference>
<evidence type="ECO:0000256" key="3">
    <source>
        <dbReference type="ARBA" id="ARBA00022614"/>
    </source>
</evidence>
<accession>J3MWS5</accession>
<feature type="domain" description="Protein kinase" evidence="12">
    <location>
        <begin position="540"/>
        <end position="808"/>
    </location>
</feature>
<dbReference type="EnsemblPlants" id="OB09G14540.1">
    <property type="protein sequence ID" value="OB09G14540.1"/>
    <property type="gene ID" value="OB09G14540"/>
</dbReference>
<dbReference type="InterPro" id="IPR032675">
    <property type="entry name" value="LRR_dom_sf"/>
</dbReference>
<organism evidence="13">
    <name type="scientific">Oryza brachyantha</name>
    <name type="common">malo sina</name>
    <dbReference type="NCBI Taxonomy" id="4533"/>
    <lineage>
        <taxon>Eukaryota</taxon>
        <taxon>Viridiplantae</taxon>
        <taxon>Streptophyta</taxon>
        <taxon>Embryophyta</taxon>
        <taxon>Tracheophyta</taxon>
        <taxon>Spermatophyta</taxon>
        <taxon>Magnoliopsida</taxon>
        <taxon>Liliopsida</taxon>
        <taxon>Poales</taxon>
        <taxon>Poaceae</taxon>
        <taxon>BOP clade</taxon>
        <taxon>Oryzoideae</taxon>
        <taxon>Oryzeae</taxon>
        <taxon>Oryzinae</taxon>
        <taxon>Oryza</taxon>
    </lineage>
</organism>
<evidence type="ECO:0000256" key="6">
    <source>
        <dbReference type="ARBA" id="ARBA00022989"/>
    </source>
</evidence>
<evidence type="ECO:0000313" key="13">
    <source>
        <dbReference type="EnsemblPlants" id="OB09G14540.1"/>
    </source>
</evidence>
<evidence type="ECO:0000256" key="8">
    <source>
        <dbReference type="ARBA" id="ARBA00047899"/>
    </source>
</evidence>